<name>A0ABV9QWJ6_9GAMM</name>
<keyword evidence="4" id="KW-1133">Transmembrane helix</keyword>
<keyword evidence="5" id="KW-0333">Golgi apparatus</keyword>
<dbReference type="InterPro" id="IPR027417">
    <property type="entry name" value="P-loop_NTPase"/>
</dbReference>
<dbReference type="Proteomes" id="UP001595886">
    <property type="component" value="Unassembled WGS sequence"/>
</dbReference>
<evidence type="ECO:0000256" key="2">
    <source>
        <dbReference type="ARBA" id="ARBA00022679"/>
    </source>
</evidence>
<protein>
    <submittedName>
        <fullName evidence="8">Sulfotransferase family 2 domain-containing protein</fullName>
    </submittedName>
</protein>
<evidence type="ECO:0000256" key="7">
    <source>
        <dbReference type="ARBA" id="ARBA00023180"/>
    </source>
</evidence>
<evidence type="ECO:0000313" key="8">
    <source>
        <dbReference type="EMBL" id="MFC4821009.1"/>
    </source>
</evidence>
<accession>A0ABV9QWJ6</accession>
<gene>
    <name evidence="8" type="ORF">ACFO6Q_11780</name>
</gene>
<comment type="subcellular location">
    <subcellularLocation>
        <location evidence="1">Golgi apparatus membrane</location>
        <topology evidence="1">Single-pass type II membrane protein</topology>
    </subcellularLocation>
</comment>
<keyword evidence="3" id="KW-0812">Transmembrane</keyword>
<sequence>MIISHRHRFVFVAIPKTGTHSVRQALRTILGPDDLEQVGLFVRKRFPFPELANVPHGHISAAQIRPVLGEETFAGYFKFAFVRNPFDRFVSYCAFVSRDTGDFERAPLAFMKYVIRELRPFDHILFRPQCEFLVDANGTLLMDYVGRTEEMQASYDTICARLGVASTPLERVNASSHRPYAAYYDEELVAMVAQLYRDDLALFNYRFDPHARQSAQDQSRQIPRSG</sequence>
<dbReference type="PANTHER" id="PTHR12137:SF54">
    <property type="entry name" value="CARBOHYDRATE SULFOTRANSFERASE"/>
    <property type="match status" value="1"/>
</dbReference>
<dbReference type="RefSeq" id="WP_380021228.1">
    <property type="nucleotide sequence ID" value="NZ_JBHSHD010000008.1"/>
</dbReference>
<keyword evidence="7" id="KW-0325">Glycoprotein</keyword>
<dbReference type="InterPro" id="IPR018011">
    <property type="entry name" value="Carb_sulfotrans_8-10"/>
</dbReference>
<organism evidence="8 9">
    <name type="scientific">Dokdonella ginsengisoli</name>
    <dbReference type="NCBI Taxonomy" id="363846"/>
    <lineage>
        <taxon>Bacteria</taxon>
        <taxon>Pseudomonadati</taxon>
        <taxon>Pseudomonadota</taxon>
        <taxon>Gammaproteobacteria</taxon>
        <taxon>Lysobacterales</taxon>
        <taxon>Rhodanobacteraceae</taxon>
        <taxon>Dokdonella</taxon>
    </lineage>
</organism>
<dbReference type="Pfam" id="PF03567">
    <property type="entry name" value="Sulfotransfer_2"/>
    <property type="match status" value="1"/>
</dbReference>
<dbReference type="InterPro" id="IPR005331">
    <property type="entry name" value="Sulfotransferase"/>
</dbReference>
<proteinExistence type="predicted"/>
<dbReference type="Gene3D" id="3.40.50.300">
    <property type="entry name" value="P-loop containing nucleotide triphosphate hydrolases"/>
    <property type="match status" value="1"/>
</dbReference>
<evidence type="ECO:0000313" key="9">
    <source>
        <dbReference type="Proteomes" id="UP001595886"/>
    </source>
</evidence>
<dbReference type="EMBL" id="JBHSHD010000008">
    <property type="protein sequence ID" value="MFC4821009.1"/>
    <property type="molecule type" value="Genomic_DNA"/>
</dbReference>
<evidence type="ECO:0000256" key="5">
    <source>
        <dbReference type="ARBA" id="ARBA00023034"/>
    </source>
</evidence>
<dbReference type="SUPFAM" id="SSF52540">
    <property type="entry name" value="P-loop containing nucleoside triphosphate hydrolases"/>
    <property type="match status" value="1"/>
</dbReference>
<evidence type="ECO:0000256" key="3">
    <source>
        <dbReference type="ARBA" id="ARBA00022692"/>
    </source>
</evidence>
<keyword evidence="9" id="KW-1185">Reference proteome</keyword>
<evidence type="ECO:0000256" key="4">
    <source>
        <dbReference type="ARBA" id="ARBA00022989"/>
    </source>
</evidence>
<dbReference type="PANTHER" id="PTHR12137">
    <property type="entry name" value="CARBOHYDRATE SULFOTRANSFERASE"/>
    <property type="match status" value="1"/>
</dbReference>
<evidence type="ECO:0000256" key="1">
    <source>
        <dbReference type="ARBA" id="ARBA00004323"/>
    </source>
</evidence>
<reference evidence="9" key="1">
    <citation type="journal article" date="2019" name="Int. J. Syst. Evol. Microbiol.">
        <title>The Global Catalogue of Microorganisms (GCM) 10K type strain sequencing project: providing services to taxonomists for standard genome sequencing and annotation.</title>
        <authorList>
            <consortium name="The Broad Institute Genomics Platform"/>
            <consortium name="The Broad Institute Genome Sequencing Center for Infectious Disease"/>
            <person name="Wu L."/>
            <person name="Ma J."/>
        </authorList>
    </citation>
    <scope>NUCLEOTIDE SEQUENCE [LARGE SCALE GENOMIC DNA]</scope>
    <source>
        <strain evidence="9">CCUG 30340</strain>
    </source>
</reference>
<comment type="caution">
    <text evidence="8">The sequence shown here is derived from an EMBL/GenBank/DDBJ whole genome shotgun (WGS) entry which is preliminary data.</text>
</comment>
<keyword evidence="2" id="KW-0808">Transferase</keyword>
<keyword evidence="6" id="KW-0472">Membrane</keyword>
<evidence type="ECO:0000256" key="6">
    <source>
        <dbReference type="ARBA" id="ARBA00023136"/>
    </source>
</evidence>